<evidence type="ECO:0000256" key="1">
    <source>
        <dbReference type="ARBA" id="ARBA00022443"/>
    </source>
</evidence>
<keyword evidence="6" id="KW-1185">Reference proteome</keyword>
<protein>
    <recommendedName>
        <fullName evidence="4">SH3 domain-containing protein</fullName>
    </recommendedName>
</protein>
<feature type="region of interest" description="Disordered" evidence="3">
    <location>
        <begin position="162"/>
        <end position="214"/>
    </location>
</feature>
<proteinExistence type="predicted"/>
<feature type="compositionally biased region" description="Low complexity" evidence="3">
    <location>
        <begin position="49"/>
        <end position="71"/>
    </location>
</feature>
<dbReference type="SUPFAM" id="SSF50044">
    <property type="entry name" value="SH3-domain"/>
    <property type="match status" value="1"/>
</dbReference>
<dbReference type="Proteomes" id="UP001212997">
    <property type="component" value="Unassembled WGS sequence"/>
</dbReference>
<comment type="caution">
    <text evidence="5">The sequence shown here is derived from an EMBL/GenBank/DDBJ whole genome shotgun (WGS) entry which is preliminary data.</text>
</comment>
<evidence type="ECO:0000313" key="6">
    <source>
        <dbReference type="Proteomes" id="UP001212997"/>
    </source>
</evidence>
<organism evidence="5 6">
    <name type="scientific">Meripilus lineatus</name>
    <dbReference type="NCBI Taxonomy" id="2056292"/>
    <lineage>
        <taxon>Eukaryota</taxon>
        <taxon>Fungi</taxon>
        <taxon>Dikarya</taxon>
        <taxon>Basidiomycota</taxon>
        <taxon>Agaricomycotina</taxon>
        <taxon>Agaricomycetes</taxon>
        <taxon>Polyporales</taxon>
        <taxon>Meripilaceae</taxon>
        <taxon>Meripilus</taxon>
    </lineage>
</organism>
<dbReference type="InterPro" id="IPR036028">
    <property type="entry name" value="SH3-like_dom_sf"/>
</dbReference>
<feature type="compositionally biased region" description="Acidic residues" evidence="3">
    <location>
        <begin position="256"/>
        <end position="283"/>
    </location>
</feature>
<feature type="compositionally biased region" description="Polar residues" evidence="3">
    <location>
        <begin position="135"/>
        <end position="147"/>
    </location>
</feature>
<dbReference type="Pfam" id="PF07653">
    <property type="entry name" value="SH3_2"/>
    <property type="match status" value="1"/>
</dbReference>
<accession>A0AAD5YEM9</accession>
<gene>
    <name evidence="5" type="ORF">NLI96_g10074</name>
</gene>
<evidence type="ECO:0000256" key="2">
    <source>
        <dbReference type="PROSITE-ProRule" id="PRU00192"/>
    </source>
</evidence>
<feature type="domain" description="SH3" evidence="4">
    <location>
        <begin position="284"/>
        <end position="345"/>
    </location>
</feature>
<dbReference type="EMBL" id="JANAWD010000547">
    <property type="protein sequence ID" value="KAJ3477988.1"/>
    <property type="molecule type" value="Genomic_DNA"/>
</dbReference>
<feature type="compositionally biased region" description="Low complexity" evidence="3">
    <location>
        <begin position="186"/>
        <end position="196"/>
    </location>
</feature>
<dbReference type="SMART" id="SM00326">
    <property type="entry name" value="SH3"/>
    <property type="match status" value="1"/>
</dbReference>
<feature type="compositionally biased region" description="Low complexity" evidence="3">
    <location>
        <begin position="99"/>
        <end position="115"/>
    </location>
</feature>
<feature type="compositionally biased region" description="Basic and acidic residues" evidence="3">
    <location>
        <begin position="162"/>
        <end position="171"/>
    </location>
</feature>
<keyword evidence="1 2" id="KW-0728">SH3 domain</keyword>
<dbReference type="Gene3D" id="2.30.30.40">
    <property type="entry name" value="SH3 Domains"/>
    <property type="match status" value="1"/>
</dbReference>
<name>A0AAD5YEM9_9APHY</name>
<dbReference type="PROSITE" id="PS50002">
    <property type="entry name" value="SH3"/>
    <property type="match status" value="1"/>
</dbReference>
<evidence type="ECO:0000256" key="3">
    <source>
        <dbReference type="SAM" id="MobiDB-lite"/>
    </source>
</evidence>
<sequence length="348" mass="38242">MRKITPKRNSADQSAEDRAPKQQQPGPSMPSKKEDDTPTLEASSESEDNNSPPLTPTSSTPVPQQSTNQTPFQDVPILPHFSAKRESLTSSRPAPPSPAASRRASAALSRHSSSARSRRQSKRSSLSHQIDLQKHSSVLSQSSPLQANRRSWITKIRDFAFAKTDERHAGKGPDVPRPNRPRHRTSILSVSSSSSSTHDEADEDFNNEERQQAWGPFRWNTLSSHFLGLDKRGGPEAGPSRSDFERNFDASSSPIEDPEDDTFPSNGEVDEDWEDPDANEDEPLLPGLYRALYAFDPEGTAEMALEEDQVVKVVGRGGGVGWAIVEQEGGGHALVPESYLELIEADQD</sequence>
<evidence type="ECO:0000259" key="4">
    <source>
        <dbReference type="PROSITE" id="PS50002"/>
    </source>
</evidence>
<reference evidence="5" key="1">
    <citation type="submission" date="2022-07" db="EMBL/GenBank/DDBJ databases">
        <title>Genome Sequence of Physisporinus lineatus.</title>
        <authorList>
            <person name="Buettner E."/>
        </authorList>
    </citation>
    <scope>NUCLEOTIDE SEQUENCE</scope>
    <source>
        <strain evidence="5">VT162</strain>
    </source>
</reference>
<feature type="region of interest" description="Disordered" evidence="3">
    <location>
        <begin position="228"/>
        <end position="283"/>
    </location>
</feature>
<dbReference type="AlphaFoldDB" id="A0AAD5YEM9"/>
<evidence type="ECO:0000313" key="5">
    <source>
        <dbReference type="EMBL" id="KAJ3477988.1"/>
    </source>
</evidence>
<feature type="region of interest" description="Disordered" evidence="3">
    <location>
        <begin position="1"/>
        <end position="147"/>
    </location>
</feature>
<dbReference type="InterPro" id="IPR001452">
    <property type="entry name" value="SH3_domain"/>
</dbReference>